<name>A0A318JSM4_9NOCA</name>
<organism evidence="4 5">
    <name type="scientific">Nocardia tenerifensis</name>
    <dbReference type="NCBI Taxonomy" id="228006"/>
    <lineage>
        <taxon>Bacteria</taxon>
        <taxon>Bacillati</taxon>
        <taxon>Actinomycetota</taxon>
        <taxon>Actinomycetes</taxon>
        <taxon>Mycobacteriales</taxon>
        <taxon>Nocardiaceae</taxon>
        <taxon>Nocardia</taxon>
    </lineage>
</organism>
<feature type="signal peptide" evidence="3">
    <location>
        <begin position="1"/>
        <end position="30"/>
    </location>
</feature>
<feature type="transmembrane region" description="Helical" evidence="2">
    <location>
        <begin position="355"/>
        <end position="373"/>
    </location>
</feature>
<keyword evidence="2" id="KW-1133">Transmembrane helix</keyword>
<evidence type="ECO:0000256" key="1">
    <source>
        <dbReference type="SAM" id="MobiDB-lite"/>
    </source>
</evidence>
<evidence type="ECO:0000256" key="2">
    <source>
        <dbReference type="SAM" id="Phobius"/>
    </source>
</evidence>
<gene>
    <name evidence="4" type="ORF">DFR70_12759</name>
</gene>
<feature type="compositionally biased region" description="Polar residues" evidence="1">
    <location>
        <begin position="608"/>
        <end position="618"/>
    </location>
</feature>
<comment type="caution">
    <text evidence="4">The sequence shown here is derived from an EMBL/GenBank/DDBJ whole genome shotgun (WGS) entry which is preliminary data.</text>
</comment>
<evidence type="ECO:0000313" key="5">
    <source>
        <dbReference type="Proteomes" id="UP000247569"/>
    </source>
</evidence>
<feature type="compositionally biased region" description="Low complexity" evidence="1">
    <location>
        <begin position="626"/>
        <end position="637"/>
    </location>
</feature>
<sequence length="704" mass="73838">MRIRDRLRLAAGLLCVMWMFATLGSGLASAHPAQPVPAGALPQGFPFDLRQFVDRTEEFRSGPWFSGACSGRGGDIGAYVNAVMAVEGRLIYWAVTPEKRKELVGGEVGTGTEPPPQSLPRVFPAGDSSFAMPSACADDLKQWARPAENAWGFNWAKTPDQNSLQAMRKSVGAEEFAIVPFEAWTDPCSVNGMYCNHGFFVECDRPELPHIDQETCLDWNRAVGRLFVGTAHWIDRNTSFGDRLRGSVFGEVIAAGAAVVEAFSWLWHTAAAVVRFIDDPQSVIDDWANSSKDSAVDLTARVLEGLSQTGRFDPEAEWFHRWYALSTGLGVMVMGLMTLLAIWRTAAKGQTIKSITADLGAYLPAGIVLMLFAPALAAWVMAAANAVTESVVAASGPEQGAMVNNLQQFTSDLTDKSLAGGVLVGLLLFLLLIVAVLSVFFGLLVHQVALPCLAIGAGIGFGMWVHPQWRRKALRPVLVFLAVVVSKPLLFLLLGTVSGLMNAALTNTGGPEKLSTLSQLCLVIVAFAVVGLAPWSLLRYAPLLPSRPDATGFGQSGSMMAGAASGAGAAMSWHARSGRGLGRNAASSRGGSGGESQSKTGDPGWRTAGSSDGRSATEAQLGNRLAANTNAQGANQGSGSRTGRALQSMAQVGKSVGGLGVKSALAGGMIAAPIAAQAAGGALNKARSVAESAPGEAESEPEAK</sequence>
<evidence type="ECO:0008006" key="6">
    <source>
        <dbReference type="Google" id="ProtNLM"/>
    </source>
</evidence>
<evidence type="ECO:0000256" key="3">
    <source>
        <dbReference type="SAM" id="SignalP"/>
    </source>
</evidence>
<keyword evidence="3" id="KW-0732">Signal</keyword>
<reference evidence="4 5" key="1">
    <citation type="submission" date="2018-05" db="EMBL/GenBank/DDBJ databases">
        <title>Genomic Encyclopedia of Type Strains, Phase IV (KMG-IV): sequencing the most valuable type-strain genomes for metagenomic binning, comparative biology and taxonomic classification.</title>
        <authorList>
            <person name="Goeker M."/>
        </authorList>
    </citation>
    <scope>NUCLEOTIDE SEQUENCE [LARGE SCALE GENOMIC DNA]</scope>
    <source>
        <strain evidence="4 5">DSM 44704</strain>
    </source>
</reference>
<feature type="region of interest" description="Disordered" evidence="1">
    <location>
        <begin position="680"/>
        <end position="704"/>
    </location>
</feature>
<evidence type="ECO:0000313" key="4">
    <source>
        <dbReference type="EMBL" id="PXX53448.1"/>
    </source>
</evidence>
<protein>
    <recommendedName>
        <fullName evidence="6">TrbL/VirB6 plasmid conjugal transfer protein</fullName>
    </recommendedName>
</protein>
<feature type="transmembrane region" description="Helical" evidence="2">
    <location>
        <begin position="322"/>
        <end position="343"/>
    </location>
</feature>
<feature type="transmembrane region" description="Helical" evidence="2">
    <location>
        <begin position="517"/>
        <end position="538"/>
    </location>
</feature>
<dbReference type="AlphaFoldDB" id="A0A318JSM4"/>
<keyword evidence="5" id="KW-1185">Reference proteome</keyword>
<feature type="chain" id="PRO_5016455459" description="TrbL/VirB6 plasmid conjugal transfer protein" evidence="3">
    <location>
        <begin position="31"/>
        <end position="704"/>
    </location>
</feature>
<feature type="transmembrane region" description="Helical" evidence="2">
    <location>
        <begin position="477"/>
        <end position="497"/>
    </location>
</feature>
<keyword evidence="2" id="KW-0472">Membrane</keyword>
<accession>A0A318JSM4</accession>
<feature type="transmembrane region" description="Helical" evidence="2">
    <location>
        <begin position="418"/>
        <end position="442"/>
    </location>
</feature>
<dbReference type="Proteomes" id="UP000247569">
    <property type="component" value="Unassembled WGS sequence"/>
</dbReference>
<dbReference type="EMBL" id="QJKF01000027">
    <property type="protein sequence ID" value="PXX53448.1"/>
    <property type="molecule type" value="Genomic_DNA"/>
</dbReference>
<feature type="region of interest" description="Disordered" evidence="1">
    <location>
        <begin position="626"/>
        <end position="645"/>
    </location>
</feature>
<keyword evidence="2" id="KW-0812">Transmembrane</keyword>
<feature type="transmembrane region" description="Helical" evidence="2">
    <location>
        <begin position="448"/>
        <end position="465"/>
    </location>
</feature>
<proteinExistence type="predicted"/>
<feature type="region of interest" description="Disordered" evidence="1">
    <location>
        <begin position="579"/>
        <end position="618"/>
    </location>
</feature>